<dbReference type="AlphaFoldDB" id="A0AAE0K4I5"/>
<feature type="compositionally biased region" description="Basic and acidic residues" evidence="1">
    <location>
        <begin position="947"/>
        <end position="956"/>
    </location>
</feature>
<feature type="region of interest" description="Disordered" evidence="1">
    <location>
        <begin position="367"/>
        <end position="411"/>
    </location>
</feature>
<dbReference type="Gene3D" id="2.60.120.650">
    <property type="entry name" value="Cupin"/>
    <property type="match status" value="1"/>
</dbReference>
<name>A0AAE0K4I5_9PEZI</name>
<organism evidence="3 4">
    <name type="scientific">Lasiosphaeria ovina</name>
    <dbReference type="NCBI Taxonomy" id="92902"/>
    <lineage>
        <taxon>Eukaryota</taxon>
        <taxon>Fungi</taxon>
        <taxon>Dikarya</taxon>
        <taxon>Ascomycota</taxon>
        <taxon>Pezizomycotina</taxon>
        <taxon>Sordariomycetes</taxon>
        <taxon>Sordariomycetidae</taxon>
        <taxon>Sordariales</taxon>
        <taxon>Lasiosphaeriaceae</taxon>
        <taxon>Lasiosphaeria</taxon>
    </lineage>
</organism>
<feature type="compositionally biased region" description="Basic residues" evidence="1">
    <location>
        <begin position="43"/>
        <end position="52"/>
    </location>
</feature>
<feature type="compositionally biased region" description="Polar residues" evidence="1">
    <location>
        <begin position="368"/>
        <end position="382"/>
    </location>
</feature>
<proteinExistence type="predicted"/>
<dbReference type="InterPro" id="IPR046797">
    <property type="entry name" value="PDDEXK_12"/>
</dbReference>
<dbReference type="InterPro" id="IPR003347">
    <property type="entry name" value="JmjC_dom"/>
</dbReference>
<reference evidence="3" key="1">
    <citation type="journal article" date="2023" name="Mol. Phylogenet. Evol.">
        <title>Genome-scale phylogeny and comparative genomics of the fungal order Sordariales.</title>
        <authorList>
            <person name="Hensen N."/>
            <person name="Bonometti L."/>
            <person name="Westerberg I."/>
            <person name="Brannstrom I.O."/>
            <person name="Guillou S."/>
            <person name="Cros-Aarteil S."/>
            <person name="Calhoun S."/>
            <person name="Haridas S."/>
            <person name="Kuo A."/>
            <person name="Mondo S."/>
            <person name="Pangilinan J."/>
            <person name="Riley R."/>
            <person name="LaButti K."/>
            <person name="Andreopoulos B."/>
            <person name="Lipzen A."/>
            <person name="Chen C."/>
            <person name="Yan M."/>
            <person name="Daum C."/>
            <person name="Ng V."/>
            <person name="Clum A."/>
            <person name="Steindorff A."/>
            <person name="Ohm R.A."/>
            <person name="Martin F."/>
            <person name="Silar P."/>
            <person name="Natvig D.O."/>
            <person name="Lalanne C."/>
            <person name="Gautier V."/>
            <person name="Ament-Velasquez S.L."/>
            <person name="Kruys A."/>
            <person name="Hutchinson M.I."/>
            <person name="Powell A.J."/>
            <person name="Barry K."/>
            <person name="Miller A.N."/>
            <person name="Grigoriev I.V."/>
            <person name="Debuchy R."/>
            <person name="Gladieux P."/>
            <person name="Hiltunen Thoren M."/>
            <person name="Johannesson H."/>
        </authorList>
    </citation>
    <scope>NUCLEOTIDE SEQUENCE</scope>
    <source>
        <strain evidence="3">CBS 958.72</strain>
    </source>
</reference>
<accession>A0AAE0K4I5</accession>
<comment type="caution">
    <text evidence="3">The sequence shown here is derived from an EMBL/GenBank/DDBJ whole genome shotgun (WGS) entry which is preliminary data.</text>
</comment>
<sequence length="1162" mass="128852">MSQAGKSEGLDISITIDNQLLEQLFTDVIETCTALNLSARPRSAPKNKRRQQQQRTLGHASSAIGWAEALAIEADAKVDESDKLKEQELEKNLDRTSIAIFSRTVSVCNMAYPTVLRPGEPNIHELPNEALPDEIDDNSIVLSANHVQRYTQFRDEIGVCKDDSGKYELCMQMRNELLSENTGISFLVAACEHVMFTQCREYKEFKETREKPSTKPTRPSEDGMAEWDQFLGVAKDGLELKSKCLSALKTVARNWGQDFVQHYQLAYKGRKYCDKLCAAARMVHERKKAVTGLNLSMLARSQEGLSLKQRPIRPLLNPIEQEDLEYLRKNPPSEELAVHLPDGFGFDKFGLIVHAAYAAGDIPELSGVSASQEPSDSVNTTDEGSHDAANSAEPTAETTEEPPGPATGDADTADTARLLLTLQEGTGPLGLVNESEPQLIQPPSPGGSSDLSSGLSSPPDSPITASSPATDISTIRSDEYFAYERSPARVGTQLPQIVWSCAHEQTRHPTMDRLPKPPNRYIAHISYPTIPLHTTNDVVRQGTGVPYETMCHLHLQSLVEKIPKAEARGLSLKEEDSPMPTLSNRRRRASLPNIIDPTPLKRSRLSGTALPSRGSAATQESIPRPIRDEACRYQVLKELEQAKLNGISYGARTSNLVRNILLKSKPPTTDEAHFCTEEEASVKAELGSIHGPIFTQRQQRSPWGERRPISQLFRSMADLGLDRTVSVQIPSCKGKDSFKEKTLREVRDRFLNRQPTDDPWNLLDLQNPFPSKLPRFLEGDNCQLLLRIRDAALMGQSGERHVASIEDWGVWRNVTEWALLSEGGHNTAPHMDSHGYSTWIEVQEGEIGFGWMSHPTSEVRNAWMAAPGSYTGGEWRYAILGPGDKVFFPSGTVHFAFRTWETQTFAVGGHILQWSGIREWIENVIAQLRNADITNEALDDAPKIGQHRQDRRDGRSGRSYGISRLGGGQNKPKVRPMSLGRTQLEYAELPFGDSASTAGQDVREALGPTLEKVFKRESQKERDDARQLLPSLGADEGRTLGLFALRDELNSVRNIAATTLCFIDRSRSEATWNNQAAIAKSFVPPARGELETLGGKMIDYALILRPEKQLAVRIASFVDGFDGPRTFNQSTHGTLCYDPTGVLIETKVDIRRHAEGKAQLGI</sequence>
<feature type="region of interest" description="Disordered" evidence="1">
    <location>
        <begin position="427"/>
        <end position="471"/>
    </location>
</feature>
<gene>
    <name evidence="3" type="ORF">B0T24DRAFT_596061</name>
</gene>
<feature type="domain" description="JmjC" evidence="2">
    <location>
        <begin position="754"/>
        <end position="928"/>
    </location>
</feature>
<dbReference type="EMBL" id="JAULSN010000006">
    <property type="protein sequence ID" value="KAK3369301.1"/>
    <property type="molecule type" value="Genomic_DNA"/>
</dbReference>
<keyword evidence="4" id="KW-1185">Reference proteome</keyword>
<dbReference type="Proteomes" id="UP001287356">
    <property type="component" value="Unassembled WGS sequence"/>
</dbReference>
<dbReference type="SUPFAM" id="SSF51197">
    <property type="entry name" value="Clavaminate synthase-like"/>
    <property type="match status" value="1"/>
</dbReference>
<feature type="region of interest" description="Disordered" evidence="1">
    <location>
        <begin position="939"/>
        <end position="975"/>
    </location>
</feature>
<reference evidence="3" key="2">
    <citation type="submission" date="2023-06" db="EMBL/GenBank/DDBJ databases">
        <authorList>
            <consortium name="Lawrence Berkeley National Laboratory"/>
            <person name="Haridas S."/>
            <person name="Hensen N."/>
            <person name="Bonometti L."/>
            <person name="Westerberg I."/>
            <person name="Brannstrom I.O."/>
            <person name="Guillou S."/>
            <person name="Cros-Aarteil S."/>
            <person name="Calhoun S."/>
            <person name="Kuo A."/>
            <person name="Mondo S."/>
            <person name="Pangilinan J."/>
            <person name="Riley R."/>
            <person name="Labutti K."/>
            <person name="Andreopoulos B."/>
            <person name="Lipzen A."/>
            <person name="Chen C."/>
            <person name="Yanf M."/>
            <person name="Daum C."/>
            <person name="Ng V."/>
            <person name="Clum A."/>
            <person name="Steindorff A."/>
            <person name="Ohm R."/>
            <person name="Martin F."/>
            <person name="Silar P."/>
            <person name="Natvig D."/>
            <person name="Lalanne C."/>
            <person name="Gautier V."/>
            <person name="Ament-Velasquez S.L."/>
            <person name="Kruys A."/>
            <person name="Hutchinson M.I."/>
            <person name="Powell A.J."/>
            <person name="Barry K."/>
            <person name="Miller A.N."/>
            <person name="Grigoriev I.V."/>
            <person name="Debuchy R."/>
            <person name="Gladieux P."/>
            <person name="Thoren M.H."/>
            <person name="Johannesson H."/>
        </authorList>
    </citation>
    <scope>NUCLEOTIDE SEQUENCE</scope>
    <source>
        <strain evidence="3">CBS 958.72</strain>
    </source>
</reference>
<dbReference type="PROSITE" id="PS51184">
    <property type="entry name" value="JMJC"/>
    <property type="match status" value="1"/>
</dbReference>
<feature type="region of interest" description="Disordered" evidence="1">
    <location>
        <begin position="40"/>
        <end position="60"/>
    </location>
</feature>
<evidence type="ECO:0000259" key="2">
    <source>
        <dbReference type="PROSITE" id="PS51184"/>
    </source>
</evidence>
<evidence type="ECO:0000313" key="4">
    <source>
        <dbReference type="Proteomes" id="UP001287356"/>
    </source>
</evidence>
<protein>
    <recommendedName>
        <fullName evidence="2">JmjC domain-containing protein</fullName>
    </recommendedName>
</protein>
<feature type="compositionally biased region" description="Low complexity" evidence="1">
    <location>
        <begin position="446"/>
        <end position="458"/>
    </location>
</feature>
<evidence type="ECO:0000313" key="3">
    <source>
        <dbReference type="EMBL" id="KAK3369301.1"/>
    </source>
</evidence>
<feature type="region of interest" description="Disordered" evidence="1">
    <location>
        <begin position="593"/>
        <end position="622"/>
    </location>
</feature>
<evidence type="ECO:0000256" key="1">
    <source>
        <dbReference type="SAM" id="MobiDB-lite"/>
    </source>
</evidence>
<dbReference type="Pfam" id="PF20516">
    <property type="entry name" value="PDDEXK_12"/>
    <property type="match status" value="1"/>
</dbReference>